<dbReference type="SMART" id="SM00345">
    <property type="entry name" value="HTH_GNTR"/>
    <property type="match status" value="1"/>
</dbReference>
<dbReference type="PRINTS" id="PR00035">
    <property type="entry name" value="HTHGNTR"/>
</dbReference>
<dbReference type="InterPro" id="IPR050679">
    <property type="entry name" value="Bact_HTH_transcr_reg"/>
</dbReference>
<keyword evidence="6" id="KW-1185">Reference proteome</keyword>
<evidence type="ECO:0000259" key="4">
    <source>
        <dbReference type="PROSITE" id="PS50949"/>
    </source>
</evidence>
<dbReference type="RefSeq" id="WP_185054455.1">
    <property type="nucleotide sequence ID" value="NZ_BAABIX010000038.1"/>
</dbReference>
<dbReference type="AlphaFoldDB" id="A0A840PKF1"/>
<keyword evidence="1" id="KW-0805">Transcription regulation</keyword>
<dbReference type="InterPro" id="IPR028978">
    <property type="entry name" value="Chorismate_lyase_/UTRA_dom_sf"/>
</dbReference>
<protein>
    <submittedName>
        <fullName evidence="5">DNA-binding GntR family transcriptional regulator</fullName>
    </submittedName>
</protein>
<reference evidence="5 6" key="1">
    <citation type="submission" date="2020-08" db="EMBL/GenBank/DDBJ databases">
        <title>Genomic Encyclopedia of Type Strains, Phase IV (KMG-IV): sequencing the most valuable type-strain genomes for metagenomic binning, comparative biology and taxonomic classification.</title>
        <authorList>
            <person name="Goeker M."/>
        </authorList>
    </citation>
    <scope>NUCLEOTIDE SEQUENCE [LARGE SCALE GENOMIC DNA]</scope>
    <source>
        <strain evidence="5 6">DSM 45615</strain>
    </source>
</reference>
<sequence>MIDHESEIPVYMQVAAKIRARIDAGEWQPRRRLPSVVHLEQEYGVARNTVLQAISHLRSLGLVYTVRNRGSYVAHGRQTITAEPGMRITARSATEMEAEEFAVTPGAPVFVIERLDSDAEVIPAEVAEIRVPIE</sequence>
<evidence type="ECO:0000313" key="5">
    <source>
        <dbReference type="EMBL" id="MBB5137547.1"/>
    </source>
</evidence>
<organism evidence="5 6">
    <name type="scientific">Thermocatellispora tengchongensis</name>
    <dbReference type="NCBI Taxonomy" id="1073253"/>
    <lineage>
        <taxon>Bacteria</taxon>
        <taxon>Bacillati</taxon>
        <taxon>Actinomycetota</taxon>
        <taxon>Actinomycetes</taxon>
        <taxon>Streptosporangiales</taxon>
        <taxon>Streptosporangiaceae</taxon>
        <taxon>Thermocatellispora</taxon>
    </lineage>
</organism>
<dbReference type="InterPro" id="IPR036388">
    <property type="entry name" value="WH-like_DNA-bd_sf"/>
</dbReference>
<keyword evidence="2 5" id="KW-0238">DNA-binding</keyword>
<dbReference type="Proteomes" id="UP000578449">
    <property type="component" value="Unassembled WGS sequence"/>
</dbReference>
<dbReference type="InterPro" id="IPR011663">
    <property type="entry name" value="UTRA"/>
</dbReference>
<comment type="caution">
    <text evidence="5">The sequence shown here is derived from an EMBL/GenBank/DDBJ whole genome shotgun (WGS) entry which is preliminary data.</text>
</comment>
<accession>A0A840PKF1</accession>
<dbReference type="PANTHER" id="PTHR44846">
    <property type="entry name" value="MANNOSYL-D-GLYCERATE TRANSPORT/METABOLISM SYSTEM REPRESSOR MNGR-RELATED"/>
    <property type="match status" value="1"/>
</dbReference>
<feature type="domain" description="HTH gntR-type" evidence="4">
    <location>
        <begin position="8"/>
        <end position="76"/>
    </location>
</feature>
<keyword evidence="3" id="KW-0804">Transcription</keyword>
<gene>
    <name evidence="5" type="ORF">HNP84_007299</name>
</gene>
<dbReference type="GO" id="GO:0045892">
    <property type="term" value="P:negative regulation of DNA-templated transcription"/>
    <property type="evidence" value="ECO:0007669"/>
    <property type="project" value="TreeGrafter"/>
</dbReference>
<proteinExistence type="predicted"/>
<dbReference type="EMBL" id="JACHGN010000019">
    <property type="protein sequence ID" value="MBB5137547.1"/>
    <property type="molecule type" value="Genomic_DNA"/>
</dbReference>
<dbReference type="InterPro" id="IPR036390">
    <property type="entry name" value="WH_DNA-bd_sf"/>
</dbReference>
<dbReference type="GO" id="GO:0003700">
    <property type="term" value="F:DNA-binding transcription factor activity"/>
    <property type="evidence" value="ECO:0007669"/>
    <property type="project" value="InterPro"/>
</dbReference>
<dbReference type="SUPFAM" id="SSF64288">
    <property type="entry name" value="Chorismate lyase-like"/>
    <property type="match status" value="1"/>
</dbReference>
<evidence type="ECO:0000256" key="3">
    <source>
        <dbReference type="ARBA" id="ARBA00023163"/>
    </source>
</evidence>
<dbReference type="InterPro" id="IPR000524">
    <property type="entry name" value="Tscrpt_reg_HTH_GntR"/>
</dbReference>
<dbReference type="GO" id="GO:0003677">
    <property type="term" value="F:DNA binding"/>
    <property type="evidence" value="ECO:0007669"/>
    <property type="project" value="UniProtKB-KW"/>
</dbReference>
<dbReference type="Pfam" id="PF00392">
    <property type="entry name" value="GntR"/>
    <property type="match status" value="1"/>
</dbReference>
<dbReference type="SUPFAM" id="SSF46785">
    <property type="entry name" value="Winged helix' DNA-binding domain"/>
    <property type="match status" value="1"/>
</dbReference>
<evidence type="ECO:0000313" key="6">
    <source>
        <dbReference type="Proteomes" id="UP000578449"/>
    </source>
</evidence>
<evidence type="ECO:0000256" key="1">
    <source>
        <dbReference type="ARBA" id="ARBA00023015"/>
    </source>
</evidence>
<dbReference type="PANTHER" id="PTHR44846:SF1">
    <property type="entry name" value="MANNOSYL-D-GLYCERATE TRANSPORT_METABOLISM SYSTEM REPRESSOR MNGR-RELATED"/>
    <property type="match status" value="1"/>
</dbReference>
<dbReference type="CDD" id="cd07377">
    <property type="entry name" value="WHTH_GntR"/>
    <property type="match status" value="1"/>
</dbReference>
<dbReference type="Gene3D" id="1.10.10.10">
    <property type="entry name" value="Winged helix-like DNA-binding domain superfamily/Winged helix DNA-binding domain"/>
    <property type="match status" value="1"/>
</dbReference>
<dbReference type="PROSITE" id="PS50949">
    <property type="entry name" value="HTH_GNTR"/>
    <property type="match status" value="1"/>
</dbReference>
<name>A0A840PKF1_9ACTN</name>
<evidence type="ECO:0000256" key="2">
    <source>
        <dbReference type="ARBA" id="ARBA00023125"/>
    </source>
</evidence>
<dbReference type="Pfam" id="PF07702">
    <property type="entry name" value="UTRA"/>
    <property type="match status" value="1"/>
</dbReference>